<keyword evidence="5" id="KW-1185">Reference proteome</keyword>
<dbReference type="PANTHER" id="PTHR44196">
    <property type="entry name" value="DEHYDROGENASE/REDUCTASE SDR FAMILY MEMBER 7B"/>
    <property type="match status" value="1"/>
</dbReference>
<accession>A0ABR9ED50</accession>
<dbReference type="PANTHER" id="PTHR44196:SF1">
    <property type="entry name" value="DEHYDROGENASE_REDUCTASE SDR FAMILY MEMBER 7B"/>
    <property type="match status" value="1"/>
</dbReference>
<protein>
    <recommendedName>
        <fullName evidence="6">Short-chain dehydrogenase</fullName>
    </recommendedName>
</protein>
<dbReference type="PROSITE" id="PS00061">
    <property type="entry name" value="ADH_SHORT"/>
    <property type="match status" value="1"/>
</dbReference>
<evidence type="ECO:0008006" key="6">
    <source>
        <dbReference type="Google" id="ProtNLM"/>
    </source>
</evidence>
<dbReference type="InterPro" id="IPR036291">
    <property type="entry name" value="NAD(P)-bd_dom_sf"/>
</dbReference>
<dbReference type="EMBL" id="AQGV01000012">
    <property type="protein sequence ID" value="MBE0368921.1"/>
    <property type="molecule type" value="Genomic_DNA"/>
</dbReference>
<comment type="caution">
    <text evidence="4">The sequence shown here is derived from an EMBL/GenBank/DDBJ whole genome shotgun (WGS) entry which is preliminary data.</text>
</comment>
<dbReference type="InterPro" id="IPR020904">
    <property type="entry name" value="Sc_DH/Rdtase_CS"/>
</dbReference>
<dbReference type="InterPro" id="IPR002347">
    <property type="entry name" value="SDR_fam"/>
</dbReference>
<dbReference type="Proteomes" id="UP000615755">
    <property type="component" value="Unassembled WGS sequence"/>
</dbReference>
<evidence type="ECO:0000256" key="2">
    <source>
        <dbReference type="ARBA" id="ARBA00023002"/>
    </source>
</evidence>
<evidence type="ECO:0000256" key="3">
    <source>
        <dbReference type="RuleBase" id="RU000363"/>
    </source>
</evidence>
<proteinExistence type="inferred from homology"/>
<dbReference type="Pfam" id="PF00106">
    <property type="entry name" value="adh_short"/>
    <property type="match status" value="1"/>
</dbReference>
<keyword evidence="2" id="KW-0560">Oxidoreductase</keyword>
<comment type="similarity">
    <text evidence="1 3">Belongs to the short-chain dehydrogenases/reductases (SDR) family.</text>
</comment>
<sequence length="283" mass="30952">MEINSVKNKTILITGASKGVGAACAHAFASTYSQGVNLALVARNLDPLERLQEELREYTQCRTVLIVADMANLEECDWAVSQTIDAFSQASIDVLVNNAGLHVRGEFITRRAQDISAMIDVNLRAPLYLSALVLPYMHRNNQAPCAIVNVGSLAGMTPLQGAATYSATKAGLRAFSYALHDELADHNINVAVVSPGPIDTGFIMQEMDQVEDIVYSQPMSSATQVAAAIVQLSMSKRYEIAMPKMSGLLATLGYLSSRFRRSVRGTLYRIGKKNKEKYRQRCD</sequence>
<reference evidence="4 5" key="1">
    <citation type="submission" date="2015-03" db="EMBL/GenBank/DDBJ databases">
        <title>Genome sequence of Pseudoalteromonas aurantia.</title>
        <authorList>
            <person name="Xie B.-B."/>
            <person name="Rong J.-C."/>
            <person name="Qin Q.-L."/>
            <person name="Zhang Y.-Z."/>
        </authorList>
    </citation>
    <scope>NUCLEOTIDE SEQUENCE [LARGE SCALE GENOMIC DNA]</scope>
    <source>
        <strain evidence="4 5">208</strain>
    </source>
</reference>
<dbReference type="Gene3D" id="3.40.50.720">
    <property type="entry name" value="NAD(P)-binding Rossmann-like Domain"/>
    <property type="match status" value="1"/>
</dbReference>
<gene>
    <name evidence="4" type="ORF">PAUR_a2653</name>
</gene>
<evidence type="ECO:0000313" key="4">
    <source>
        <dbReference type="EMBL" id="MBE0368921.1"/>
    </source>
</evidence>
<dbReference type="PRINTS" id="PR00080">
    <property type="entry name" value="SDRFAMILY"/>
</dbReference>
<organism evidence="4 5">
    <name type="scientific">Pseudoalteromonas aurantia 208</name>
    <dbReference type="NCBI Taxonomy" id="1314867"/>
    <lineage>
        <taxon>Bacteria</taxon>
        <taxon>Pseudomonadati</taxon>
        <taxon>Pseudomonadota</taxon>
        <taxon>Gammaproteobacteria</taxon>
        <taxon>Alteromonadales</taxon>
        <taxon>Pseudoalteromonadaceae</taxon>
        <taxon>Pseudoalteromonas</taxon>
    </lineage>
</organism>
<dbReference type="PRINTS" id="PR00081">
    <property type="entry name" value="GDHRDH"/>
</dbReference>
<dbReference type="RefSeq" id="WP_192508133.1">
    <property type="nucleotide sequence ID" value="NZ_AQGV01000012.1"/>
</dbReference>
<dbReference type="PIRSF" id="PIRSF000126">
    <property type="entry name" value="11-beta-HSD1"/>
    <property type="match status" value="1"/>
</dbReference>
<evidence type="ECO:0000313" key="5">
    <source>
        <dbReference type="Proteomes" id="UP000615755"/>
    </source>
</evidence>
<evidence type="ECO:0000256" key="1">
    <source>
        <dbReference type="ARBA" id="ARBA00006484"/>
    </source>
</evidence>
<name>A0ABR9ED50_9GAMM</name>
<dbReference type="SUPFAM" id="SSF51735">
    <property type="entry name" value="NAD(P)-binding Rossmann-fold domains"/>
    <property type="match status" value="1"/>
</dbReference>